<dbReference type="CDD" id="cd00067">
    <property type="entry name" value="GAL4"/>
    <property type="match status" value="2"/>
</dbReference>
<evidence type="ECO:0000313" key="3">
    <source>
        <dbReference type="Proteomes" id="UP000193218"/>
    </source>
</evidence>
<reference evidence="2 3" key="1">
    <citation type="submission" date="2017-03" db="EMBL/GenBank/DDBJ databases">
        <title>Widespread Adenine N6-methylation of Active Genes in Fungi.</title>
        <authorList>
            <consortium name="DOE Joint Genome Institute"/>
            <person name="Mondo S.J."/>
            <person name="Dannebaum R.O."/>
            <person name="Kuo R.C."/>
            <person name="Louie K.B."/>
            <person name="Bewick A.J."/>
            <person name="Labutti K."/>
            <person name="Haridas S."/>
            <person name="Kuo A."/>
            <person name="Salamov A."/>
            <person name="Ahrendt S.R."/>
            <person name="Lau R."/>
            <person name="Bowen B.P."/>
            <person name="Lipzen A."/>
            <person name="Sullivan W."/>
            <person name="Andreopoulos W.B."/>
            <person name="Clum A."/>
            <person name="Lindquist E."/>
            <person name="Daum C."/>
            <person name="Northen T.R."/>
            <person name="Ramamoorthy G."/>
            <person name="Schmitz R.J."/>
            <person name="Gryganskyi A."/>
            <person name="Culley D."/>
            <person name="Magnuson J."/>
            <person name="James T.Y."/>
            <person name="O'Malley M.A."/>
            <person name="Stajich J.E."/>
            <person name="Spatafora J.W."/>
            <person name="Visel A."/>
            <person name="Grigoriev I.V."/>
        </authorList>
    </citation>
    <scope>NUCLEOTIDE SEQUENCE [LARGE SCALE GENOMIC DNA]</scope>
    <source>
        <strain evidence="2 3">NRRL Y-17943</strain>
    </source>
</reference>
<dbReference type="InParanoid" id="A0A1Y1UQJ9"/>
<dbReference type="Proteomes" id="UP000193218">
    <property type="component" value="Unassembled WGS sequence"/>
</dbReference>
<proteinExistence type="predicted"/>
<accession>A0A1Y1UQJ9</accession>
<dbReference type="GeneID" id="33555847"/>
<organism evidence="2 3">
    <name type="scientific">Kockovaella imperatae</name>
    <dbReference type="NCBI Taxonomy" id="4999"/>
    <lineage>
        <taxon>Eukaryota</taxon>
        <taxon>Fungi</taxon>
        <taxon>Dikarya</taxon>
        <taxon>Basidiomycota</taxon>
        <taxon>Agaricomycotina</taxon>
        <taxon>Tremellomycetes</taxon>
        <taxon>Tremellales</taxon>
        <taxon>Cuniculitremaceae</taxon>
        <taxon>Kockovaella</taxon>
    </lineage>
</organism>
<dbReference type="EMBL" id="NBSH01000002">
    <property type="protein sequence ID" value="ORX39726.1"/>
    <property type="molecule type" value="Genomic_DNA"/>
</dbReference>
<dbReference type="InterPro" id="IPR052400">
    <property type="entry name" value="Zn2-C6_fungal_TF"/>
</dbReference>
<protein>
    <recommendedName>
        <fullName evidence="1">Zn(2)-C6 fungal-type domain-containing protein</fullName>
    </recommendedName>
</protein>
<keyword evidence="3" id="KW-1185">Reference proteome</keyword>
<comment type="caution">
    <text evidence="2">The sequence shown here is derived from an EMBL/GenBank/DDBJ whole genome shotgun (WGS) entry which is preliminary data.</text>
</comment>
<dbReference type="SMART" id="SM00066">
    <property type="entry name" value="GAL4"/>
    <property type="match status" value="2"/>
</dbReference>
<dbReference type="GO" id="GO:0000981">
    <property type="term" value="F:DNA-binding transcription factor activity, RNA polymerase II-specific"/>
    <property type="evidence" value="ECO:0007669"/>
    <property type="project" value="InterPro"/>
</dbReference>
<gene>
    <name evidence="2" type="ORF">BD324DRAFT_606981</name>
</gene>
<dbReference type="Pfam" id="PF00172">
    <property type="entry name" value="Zn_clus"/>
    <property type="match status" value="2"/>
</dbReference>
<dbReference type="PANTHER" id="PTHR47657:SF10">
    <property type="entry name" value="ZN(II)2CYS6 TRANSCRIPTION FACTOR (EUROFUNG)"/>
    <property type="match status" value="1"/>
</dbReference>
<dbReference type="OrthoDB" id="2154091at2759"/>
<dbReference type="GO" id="GO:0008270">
    <property type="term" value="F:zinc ion binding"/>
    <property type="evidence" value="ECO:0007669"/>
    <property type="project" value="InterPro"/>
</dbReference>
<feature type="domain" description="Zn(2)-C6 fungal-type" evidence="1">
    <location>
        <begin position="14"/>
        <end position="44"/>
    </location>
</feature>
<dbReference type="SUPFAM" id="SSF57701">
    <property type="entry name" value="Zn2/Cys6 DNA-binding domain"/>
    <property type="match status" value="2"/>
</dbReference>
<dbReference type="PROSITE" id="PS50048">
    <property type="entry name" value="ZN2_CY6_FUNGAL_2"/>
    <property type="match status" value="2"/>
</dbReference>
<dbReference type="Gene3D" id="4.10.240.10">
    <property type="entry name" value="Zn(2)-C6 fungal-type DNA-binding domain"/>
    <property type="match status" value="2"/>
</dbReference>
<evidence type="ECO:0000313" key="2">
    <source>
        <dbReference type="EMBL" id="ORX39726.1"/>
    </source>
</evidence>
<dbReference type="InterPro" id="IPR001138">
    <property type="entry name" value="Zn2Cys6_DnaBD"/>
</dbReference>
<dbReference type="PANTHER" id="PTHR47657">
    <property type="entry name" value="STEROL REGULATORY ELEMENT-BINDING PROTEIN ECM22"/>
    <property type="match status" value="1"/>
</dbReference>
<sequence>MPSDRVKGAPAALPCDQCRRSKSRCDKLYPTCSSCSSRDLQCEYSRSRDNRVRSFHHKSKAGCRNCKERRIRCDEAKPVCGSCLKRDERSLCVFSDCQGSTPASTSASQDLVVAGSQVVPSTSASSPSSVAAIWSAFHEASRSASLLMLVPQPDPLIAFFPRRLKGSSFTTLSLTLYKL</sequence>
<dbReference type="RefSeq" id="XP_021873511.1">
    <property type="nucleotide sequence ID" value="XM_022014039.1"/>
</dbReference>
<name>A0A1Y1UQJ9_9TREE</name>
<dbReference type="AlphaFoldDB" id="A0A1Y1UQJ9"/>
<dbReference type="PROSITE" id="PS00463">
    <property type="entry name" value="ZN2_CY6_FUNGAL_1"/>
    <property type="match status" value="2"/>
</dbReference>
<evidence type="ECO:0000259" key="1">
    <source>
        <dbReference type="PROSITE" id="PS50048"/>
    </source>
</evidence>
<dbReference type="InterPro" id="IPR036864">
    <property type="entry name" value="Zn2-C6_fun-type_DNA-bd_sf"/>
</dbReference>
<feature type="domain" description="Zn(2)-C6 fungal-type" evidence="1">
    <location>
        <begin position="62"/>
        <end position="94"/>
    </location>
</feature>